<dbReference type="AlphaFoldDB" id="A0A135T9M0"/>
<feature type="region of interest" description="Disordered" evidence="1">
    <location>
        <begin position="66"/>
        <end position="141"/>
    </location>
</feature>
<dbReference type="EMBL" id="JFBX01000238">
    <property type="protein sequence ID" value="KXH44838.1"/>
    <property type="molecule type" value="Genomic_DNA"/>
</dbReference>
<feature type="compositionally biased region" description="Low complexity" evidence="1">
    <location>
        <begin position="95"/>
        <end position="107"/>
    </location>
</feature>
<sequence length="166" mass="17569">MHTNTSGPVTITNTTSPLLTVLSQSPIPGKADRCSVMACLGCLWDYIPISQLALVHNLSPGAIGAEEQAGGPWKEGGTPQESSMPWAVRHASIPTSRASNARSSRTSPQGSASALTRTRPEMETTKGTFRPELQPSSPLIVTSPWPFMNDIAADANTRTQTASIVL</sequence>
<dbReference type="Proteomes" id="UP000070328">
    <property type="component" value="Unassembled WGS sequence"/>
</dbReference>
<accession>A0A135T9M0</accession>
<proteinExistence type="predicted"/>
<evidence type="ECO:0000256" key="1">
    <source>
        <dbReference type="SAM" id="MobiDB-lite"/>
    </source>
</evidence>
<name>A0A135T9M0_9PEZI</name>
<evidence type="ECO:0000313" key="2">
    <source>
        <dbReference type="EMBL" id="KXH44838.1"/>
    </source>
</evidence>
<evidence type="ECO:0000313" key="3">
    <source>
        <dbReference type="Proteomes" id="UP000070328"/>
    </source>
</evidence>
<organism evidence="2 3">
    <name type="scientific">Colletotrichum simmondsii</name>
    <dbReference type="NCBI Taxonomy" id="703756"/>
    <lineage>
        <taxon>Eukaryota</taxon>
        <taxon>Fungi</taxon>
        <taxon>Dikarya</taxon>
        <taxon>Ascomycota</taxon>
        <taxon>Pezizomycotina</taxon>
        <taxon>Sordariomycetes</taxon>
        <taxon>Hypocreomycetidae</taxon>
        <taxon>Glomerellales</taxon>
        <taxon>Glomerellaceae</taxon>
        <taxon>Colletotrichum</taxon>
        <taxon>Colletotrichum acutatum species complex</taxon>
    </lineage>
</organism>
<protein>
    <submittedName>
        <fullName evidence="2">Uncharacterized protein</fullName>
    </submittedName>
</protein>
<gene>
    <name evidence="2" type="ORF">CSIM01_12710</name>
</gene>
<comment type="caution">
    <text evidence="2">The sequence shown here is derived from an EMBL/GenBank/DDBJ whole genome shotgun (WGS) entry which is preliminary data.</text>
</comment>
<reference evidence="2 3" key="1">
    <citation type="submission" date="2014-02" db="EMBL/GenBank/DDBJ databases">
        <title>The genome sequence of Colletotrichum simmondsii CBS122122.</title>
        <authorList>
            <person name="Baroncelli R."/>
            <person name="Thon M.R."/>
        </authorList>
    </citation>
    <scope>NUCLEOTIDE SEQUENCE [LARGE SCALE GENOMIC DNA]</scope>
    <source>
        <strain evidence="2 3">CBS122122</strain>
    </source>
</reference>
<keyword evidence="3" id="KW-1185">Reference proteome</keyword>